<keyword evidence="1" id="KW-0812">Transmembrane</keyword>
<keyword evidence="3" id="KW-1185">Reference proteome</keyword>
<feature type="non-terminal residue" evidence="2">
    <location>
        <position position="1"/>
    </location>
</feature>
<evidence type="ECO:0000256" key="1">
    <source>
        <dbReference type="SAM" id="Phobius"/>
    </source>
</evidence>
<reference evidence="2" key="1">
    <citation type="submission" date="2023-10" db="EMBL/GenBank/DDBJ databases">
        <title>Genome assembly of Pristionchus species.</title>
        <authorList>
            <person name="Yoshida K."/>
            <person name="Sommer R.J."/>
        </authorList>
    </citation>
    <scope>NUCLEOTIDE SEQUENCE</scope>
    <source>
        <strain evidence="2">RS5133</strain>
    </source>
</reference>
<sequence>TSNAILEQEVASSQTSFLVTLLFYFISGVGTYPFAFYVYYRILTIRKFRKSSAFRLIVSNGFMGFTAAFSFAIMCHVT</sequence>
<proteinExistence type="predicted"/>
<comment type="caution">
    <text evidence="2">The sequence shown here is derived from an EMBL/GenBank/DDBJ whole genome shotgun (WGS) entry which is preliminary data.</text>
</comment>
<dbReference type="AlphaFoldDB" id="A0AAV5V6Y5"/>
<organism evidence="2 3">
    <name type="scientific">Pristionchus fissidentatus</name>
    <dbReference type="NCBI Taxonomy" id="1538716"/>
    <lineage>
        <taxon>Eukaryota</taxon>
        <taxon>Metazoa</taxon>
        <taxon>Ecdysozoa</taxon>
        <taxon>Nematoda</taxon>
        <taxon>Chromadorea</taxon>
        <taxon>Rhabditida</taxon>
        <taxon>Rhabditina</taxon>
        <taxon>Diplogasteromorpha</taxon>
        <taxon>Diplogasteroidea</taxon>
        <taxon>Neodiplogasteridae</taxon>
        <taxon>Pristionchus</taxon>
    </lineage>
</organism>
<feature type="non-terminal residue" evidence="2">
    <location>
        <position position="78"/>
    </location>
</feature>
<feature type="transmembrane region" description="Helical" evidence="1">
    <location>
        <begin position="17"/>
        <end position="40"/>
    </location>
</feature>
<protein>
    <submittedName>
        <fullName evidence="2">Uncharacterized protein</fullName>
    </submittedName>
</protein>
<feature type="transmembrane region" description="Helical" evidence="1">
    <location>
        <begin position="52"/>
        <end position="74"/>
    </location>
</feature>
<evidence type="ECO:0000313" key="2">
    <source>
        <dbReference type="EMBL" id="GMT15146.1"/>
    </source>
</evidence>
<dbReference type="EMBL" id="BTSY01000002">
    <property type="protein sequence ID" value="GMT15146.1"/>
    <property type="molecule type" value="Genomic_DNA"/>
</dbReference>
<accession>A0AAV5V6Y5</accession>
<keyword evidence="1" id="KW-1133">Transmembrane helix</keyword>
<gene>
    <name evidence="2" type="ORF">PFISCL1PPCAC_6443</name>
</gene>
<dbReference type="Proteomes" id="UP001432322">
    <property type="component" value="Unassembled WGS sequence"/>
</dbReference>
<evidence type="ECO:0000313" key="3">
    <source>
        <dbReference type="Proteomes" id="UP001432322"/>
    </source>
</evidence>
<keyword evidence="1" id="KW-0472">Membrane</keyword>
<name>A0AAV5V6Y5_9BILA</name>